<dbReference type="Pfam" id="PF19457">
    <property type="entry name" value="DUF5994"/>
    <property type="match status" value="1"/>
</dbReference>
<feature type="compositionally biased region" description="Low complexity" evidence="1">
    <location>
        <begin position="54"/>
        <end position="70"/>
    </location>
</feature>
<organism evidence="2 3">
    <name type="scientific">Actinoplanes utahensis</name>
    <dbReference type="NCBI Taxonomy" id="1869"/>
    <lineage>
        <taxon>Bacteria</taxon>
        <taxon>Bacillati</taxon>
        <taxon>Actinomycetota</taxon>
        <taxon>Actinomycetes</taxon>
        <taxon>Micromonosporales</taxon>
        <taxon>Micromonosporaceae</taxon>
        <taxon>Actinoplanes</taxon>
    </lineage>
</organism>
<dbReference type="OrthoDB" id="3785441at2"/>
<comment type="caution">
    <text evidence="2">The sequence shown here is derived from an EMBL/GenBank/DDBJ whole genome shotgun (WGS) entry which is preliminary data.</text>
</comment>
<evidence type="ECO:0000256" key="1">
    <source>
        <dbReference type="SAM" id="MobiDB-lite"/>
    </source>
</evidence>
<dbReference type="AlphaFoldDB" id="A0A0A6U8F1"/>
<dbReference type="STRING" id="1869.MB27_37980"/>
<evidence type="ECO:0000313" key="3">
    <source>
        <dbReference type="Proteomes" id="UP000054537"/>
    </source>
</evidence>
<sequence>MPFGDRPRGGRARRPDRSTVESYLGWYASQPAGLVTVINEFGRDRFDLLVIPPDASSESADSTSAAAADASDPRRTPELLDQIVQVR</sequence>
<dbReference type="InterPro" id="IPR046036">
    <property type="entry name" value="DUF5994"/>
</dbReference>
<gene>
    <name evidence="2" type="ORF">MB27_37980</name>
</gene>
<dbReference type="EMBL" id="JRTT01000137">
    <property type="protein sequence ID" value="KHD72300.1"/>
    <property type="molecule type" value="Genomic_DNA"/>
</dbReference>
<keyword evidence="3" id="KW-1185">Reference proteome</keyword>
<protein>
    <submittedName>
        <fullName evidence="2">Uncharacterized protein</fullName>
    </submittedName>
</protein>
<dbReference type="RefSeq" id="WP_043532967.1">
    <property type="nucleotide sequence ID" value="NZ_BAABKU010000003.1"/>
</dbReference>
<reference evidence="2 3" key="1">
    <citation type="submission" date="2014-10" db="EMBL/GenBank/DDBJ databases">
        <title>Draft genome sequence of Actinoplanes utahensis NRRL 12052.</title>
        <authorList>
            <person name="Velasco-Bucheli B."/>
            <person name="del Cerro C."/>
            <person name="Hormigo D."/>
            <person name="Garcia J.L."/>
            <person name="Acebal C."/>
            <person name="Arroyo M."/>
            <person name="de la Mata I."/>
        </authorList>
    </citation>
    <scope>NUCLEOTIDE SEQUENCE [LARGE SCALE GENOMIC DNA]</scope>
    <source>
        <strain evidence="2 3">NRRL 12052</strain>
    </source>
</reference>
<dbReference type="Proteomes" id="UP000054537">
    <property type="component" value="Unassembled WGS sequence"/>
</dbReference>
<feature type="region of interest" description="Disordered" evidence="1">
    <location>
        <begin position="53"/>
        <end position="87"/>
    </location>
</feature>
<evidence type="ECO:0000313" key="2">
    <source>
        <dbReference type="EMBL" id="KHD72300.1"/>
    </source>
</evidence>
<accession>A0A0A6U8F1</accession>
<name>A0A0A6U8F1_ACTUT</name>
<proteinExistence type="predicted"/>